<comment type="caution">
    <text evidence="1">The sequence shown here is derived from an EMBL/GenBank/DDBJ whole genome shotgun (WGS) entry which is preliminary data.</text>
</comment>
<dbReference type="Proteomes" id="UP000886595">
    <property type="component" value="Unassembled WGS sequence"/>
</dbReference>
<dbReference type="AlphaFoldDB" id="A0A8X7PUF9"/>
<evidence type="ECO:0000313" key="2">
    <source>
        <dbReference type="Proteomes" id="UP000886595"/>
    </source>
</evidence>
<proteinExistence type="predicted"/>
<evidence type="ECO:0000313" key="1">
    <source>
        <dbReference type="EMBL" id="KAG2257440.1"/>
    </source>
</evidence>
<protein>
    <submittedName>
        <fullName evidence="1">Uncharacterized protein</fullName>
    </submittedName>
</protein>
<gene>
    <name evidence="1" type="ORF">Bca52824_076734</name>
</gene>
<sequence length="77" mass="8889">MVVSGLLSSEKLEKVVEIKSEERTWRGCCECGVESGGRMIPDRHFVRYKPISVCLCTWMRVRASPLLRDCEDPLWCQ</sequence>
<reference evidence="1 2" key="1">
    <citation type="submission" date="2020-02" db="EMBL/GenBank/DDBJ databases">
        <authorList>
            <person name="Ma Q."/>
            <person name="Huang Y."/>
            <person name="Song X."/>
            <person name="Pei D."/>
        </authorList>
    </citation>
    <scope>NUCLEOTIDE SEQUENCE [LARGE SCALE GENOMIC DNA]</scope>
    <source>
        <strain evidence="1">Sxm20200214</strain>
        <tissue evidence="1">Leaf</tissue>
    </source>
</reference>
<dbReference type="EMBL" id="JAAMPC010000015">
    <property type="protein sequence ID" value="KAG2257440.1"/>
    <property type="molecule type" value="Genomic_DNA"/>
</dbReference>
<name>A0A8X7PUF9_BRACI</name>
<keyword evidence="2" id="KW-1185">Reference proteome</keyword>
<organism evidence="1 2">
    <name type="scientific">Brassica carinata</name>
    <name type="common">Ethiopian mustard</name>
    <name type="synonym">Abyssinian cabbage</name>
    <dbReference type="NCBI Taxonomy" id="52824"/>
    <lineage>
        <taxon>Eukaryota</taxon>
        <taxon>Viridiplantae</taxon>
        <taxon>Streptophyta</taxon>
        <taxon>Embryophyta</taxon>
        <taxon>Tracheophyta</taxon>
        <taxon>Spermatophyta</taxon>
        <taxon>Magnoliopsida</taxon>
        <taxon>eudicotyledons</taxon>
        <taxon>Gunneridae</taxon>
        <taxon>Pentapetalae</taxon>
        <taxon>rosids</taxon>
        <taxon>malvids</taxon>
        <taxon>Brassicales</taxon>
        <taxon>Brassicaceae</taxon>
        <taxon>Brassiceae</taxon>
        <taxon>Brassica</taxon>
    </lineage>
</organism>
<accession>A0A8X7PUF9</accession>